<evidence type="ECO:0000256" key="1">
    <source>
        <dbReference type="SAM" id="Phobius"/>
    </source>
</evidence>
<keyword evidence="1" id="KW-1133">Transmembrane helix</keyword>
<reference evidence="2 3" key="1">
    <citation type="submission" date="2016-07" db="EMBL/GenBank/DDBJ databases">
        <title>Pervasive Adenine N6-methylation of Active Genes in Fungi.</title>
        <authorList>
            <consortium name="DOE Joint Genome Institute"/>
            <person name="Mondo S.J."/>
            <person name="Dannebaum R.O."/>
            <person name="Kuo R.C."/>
            <person name="Labutti K."/>
            <person name="Haridas S."/>
            <person name="Kuo A."/>
            <person name="Salamov A."/>
            <person name="Ahrendt S.R."/>
            <person name="Lipzen A."/>
            <person name="Sullivan W."/>
            <person name="Andreopoulos W.B."/>
            <person name="Clum A."/>
            <person name="Lindquist E."/>
            <person name="Daum C."/>
            <person name="Ramamoorthy G.K."/>
            <person name="Gryganskyi A."/>
            <person name="Culley D."/>
            <person name="Magnuson J.K."/>
            <person name="James T.Y."/>
            <person name="O'Malley M.A."/>
            <person name="Stajich J.E."/>
            <person name="Spatafora J.W."/>
            <person name="Visel A."/>
            <person name="Grigoriev I.V."/>
        </authorList>
    </citation>
    <scope>NUCLEOTIDE SEQUENCE [LARGE SCALE GENOMIC DNA]</scope>
    <source>
        <strain evidence="2 3">NRRL 1336</strain>
    </source>
</reference>
<evidence type="ECO:0000313" key="2">
    <source>
        <dbReference type="EMBL" id="ORZ23428.1"/>
    </source>
</evidence>
<name>A0A1X2IWJ6_9FUNG</name>
<keyword evidence="3" id="KW-1185">Reference proteome</keyword>
<feature type="transmembrane region" description="Helical" evidence="1">
    <location>
        <begin position="31"/>
        <end position="50"/>
    </location>
</feature>
<dbReference type="Proteomes" id="UP000193560">
    <property type="component" value="Unassembled WGS sequence"/>
</dbReference>
<dbReference type="AlphaFoldDB" id="A0A1X2IWJ6"/>
<comment type="caution">
    <text evidence="2">The sequence shown here is derived from an EMBL/GenBank/DDBJ whole genome shotgun (WGS) entry which is preliminary data.</text>
</comment>
<keyword evidence="1" id="KW-0472">Membrane</keyword>
<organism evidence="2 3">
    <name type="scientific">Absidia repens</name>
    <dbReference type="NCBI Taxonomy" id="90262"/>
    <lineage>
        <taxon>Eukaryota</taxon>
        <taxon>Fungi</taxon>
        <taxon>Fungi incertae sedis</taxon>
        <taxon>Mucoromycota</taxon>
        <taxon>Mucoromycotina</taxon>
        <taxon>Mucoromycetes</taxon>
        <taxon>Mucorales</taxon>
        <taxon>Cunninghamellaceae</taxon>
        <taxon>Absidia</taxon>
    </lineage>
</organism>
<keyword evidence="1" id="KW-0812">Transmembrane</keyword>
<sequence>MGTALLLSLSLCLFYPNKILTLFIFYLSLSYYYILITTFLLCFYCATASVK</sequence>
<proteinExistence type="predicted"/>
<dbReference type="EMBL" id="MCGE01000003">
    <property type="protein sequence ID" value="ORZ23428.1"/>
    <property type="molecule type" value="Genomic_DNA"/>
</dbReference>
<accession>A0A1X2IWJ6</accession>
<gene>
    <name evidence="2" type="ORF">BCR42DRAFT_404750</name>
</gene>
<protein>
    <submittedName>
        <fullName evidence="2">Uncharacterized protein</fullName>
    </submittedName>
</protein>
<evidence type="ECO:0000313" key="3">
    <source>
        <dbReference type="Proteomes" id="UP000193560"/>
    </source>
</evidence>